<name>A0A090D0J6_9BACT</name>
<comment type="caution">
    <text evidence="2">The sequence shown here is derived from an EMBL/GenBank/DDBJ whole genome shotgun (WGS) entry which is preliminary data.</text>
</comment>
<dbReference type="SUPFAM" id="SSF53474">
    <property type="entry name" value="alpha/beta-Hydrolases"/>
    <property type="match status" value="1"/>
</dbReference>
<gene>
    <name evidence="2" type="ORF">CSEC_2256</name>
</gene>
<evidence type="ECO:0000259" key="1">
    <source>
        <dbReference type="Pfam" id="PF00561"/>
    </source>
</evidence>
<dbReference type="Proteomes" id="UP000031552">
    <property type="component" value="Unassembled WGS sequence"/>
</dbReference>
<evidence type="ECO:0000313" key="2">
    <source>
        <dbReference type="EMBL" id="CDR35062.1"/>
    </source>
</evidence>
<dbReference type="GO" id="GO:0016787">
    <property type="term" value="F:hydrolase activity"/>
    <property type="evidence" value="ECO:0007669"/>
    <property type="project" value="UniProtKB-KW"/>
</dbReference>
<dbReference type="PANTHER" id="PTHR43798">
    <property type="entry name" value="MONOACYLGLYCEROL LIPASE"/>
    <property type="match status" value="1"/>
</dbReference>
<accession>A0A090D0J6</accession>
<dbReference type="PANTHER" id="PTHR43798:SF33">
    <property type="entry name" value="HYDROLASE, PUTATIVE (AFU_ORTHOLOGUE AFUA_2G14860)-RELATED"/>
    <property type="match status" value="1"/>
</dbReference>
<reference evidence="2" key="1">
    <citation type="submission" date="2013-12" db="EMBL/GenBank/DDBJ databases">
        <authorList>
            <person name="Linke B."/>
        </authorList>
    </citation>
    <scope>NUCLEOTIDE SEQUENCE [LARGE SCALE GENOMIC DNA]</scope>
    <source>
        <strain evidence="2">CRIB-18</strain>
    </source>
</reference>
<dbReference type="RefSeq" id="WP_041018616.1">
    <property type="nucleotide sequence ID" value="NZ_CCEJ010000012.1"/>
</dbReference>
<dbReference type="Gene3D" id="3.40.50.1820">
    <property type="entry name" value="alpha/beta hydrolase"/>
    <property type="match status" value="1"/>
</dbReference>
<dbReference type="eggNOG" id="COG2267">
    <property type="taxonomic scope" value="Bacteria"/>
</dbReference>
<dbReference type="OrthoDB" id="9775557at2"/>
<feature type="domain" description="AB hydrolase-1" evidence="1">
    <location>
        <begin position="29"/>
        <end position="130"/>
    </location>
</feature>
<evidence type="ECO:0000313" key="3">
    <source>
        <dbReference type="Proteomes" id="UP000031552"/>
    </source>
</evidence>
<dbReference type="PRINTS" id="PR00111">
    <property type="entry name" value="ABHYDROLASE"/>
</dbReference>
<dbReference type="InterPro" id="IPR000073">
    <property type="entry name" value="AB_hydrolase_1"/>
</dbReference>
<keyword evidence="2" id="KW-0378">Hydrolase</keyword>
<proteinExistence type="predicted"/>
<dbReference type="Pfam" id="PF00561">
    <property type="entry name" value="Abhydrolase_1"/>
    <property type="match status" value="1"/>
</dbReference>
<dbReference type="AlphaFoldDB" id="A0A090D0J6"/>
<dbReference type="GO" id="GO:0016020">
    <property type="term" value="C:membrane"/>
    <property type="evidence" value="ECO:0007669"/>
    <property type="project" value="TreeGrafter"/>
</dbReference>
<dbReference type="STRING" id="1437425.CSEC_2256"/>
<reference evidence="2" key="2">
    <citation type="submission" date="2014-09" db="EMBL/GenBank/DDBJ databases">
        <title>Criblamydia sequanensis harbors a mega-plasmid encoding arsenite resistance.</title>
        <authorList>
            <person name="Bertelli C."/>
            <person name="Goesmann A."/>
            <person name="Greub G."/>
        </authorList>
    </citation>
    <scope>NUCLEOTIDE SEQUENCE [LARGE SCALE GENOMIC DNA]</scope>
    <source>
        <strain evidence="2">CRIB-18</strain>
    </source>
</reference>
<dbReference type="EMBL" id="CCEJ010000012">
    <property type="protein sequence ID" value="CDR35062.1"/>
    <property type="molecule type" value="Genomic_DNA"/>
</dbReference>
<dbReference type="InterPro" id="IPR029058">
    <property type="entry name" value="AB_hydrolase_fold"/>
</dbReference>
<keyword evidence="3" id="KW-1185">Reference proteome</keyword>
<dbReference type="InterPro" id="IPR050266">
    <property type="entry name" value="AB_hydrolase_sf"/>
</dbReference>
<protein>
    <submittedName>
        <fullName evidence="2">Alpha/beta hydrolase domain-containing protein</fullName>
    </submittedName>
</protein>
<sequence>MIDQDAVPCGKESYIPLSGKIFGEGKDKVILLLHGWGLSAKELYPLAELLQSHREVHCLDLPGFGKTPFPKIAWSSLDYAKCLNYYIQEMRIKKVEILGHSFGGKVAAQFATLYPEKAEKLIFVSSSGLNRKRTIPEALKFLSIRSLGKILKTLDKTISTKVYETWFIPKFASSDYKNAKEMRPTLLKTLKEDLTGVFSNIQAKSLILWGEEDRETPLQMGIRIHHLIKDSVLIVLERKGHNPFEGVGSHLIAKYILNFLNGR</sequence>
<organism evidence="2 3">
    <name type="scientific">Candidatus Criblamydia sequanensis CRIB-18</name>
    <dbReference type="NCBI Taxonomy" id="1437425"/>
    <lineage>
        <taxon>Bacteria</taxon>
        <taxon>Pseudomonadati</taxon>
        <taxon>Chlamydiota</taxon>
        <taxon>Chlamydiia</taxon>
        <taxon>Parachlamydiales</taxon>
        <taxon>Candidatus Criblamydiaceae</taxon>
        <taxon>Candidatus Criblamydia</taxon>
    </lineage>
</organism>